<name>A0A7T9DJ95_9ARCH</name>
<evidence type="ECO:0000313" key="1">
    <source>
        <dbReference type="EMBL" id="QQR92354.1"/>
    </source>
</evidence>
<proteinExistence type="predicted"/>
<sequence>MTADGAVSSPKKTVLVLLLEDIFFPGTVNAAIDSARVEQFLKSLQKYAKSNPGFSYYGISALKVGVCQKKIAEAGLEKFFTEENTLAVDNDFIHQMTEIDRELYEKKCKEDESCKDEYARQVQLLDLMKKKNLAPEKVLFVGHDYWFDGFYTRRFSKVDTAFIESALSSKGHLATERVEGLWHIGLVWDELLPLLEGKAPAIDYKRLDEFVVTTISKELFGGQGFSLQKKVIDLRAVKEKMHAETDAGKKESKE</sequence>
<dbReference type="AlphaFoldDB" id="A0A7T9DJ95"/>
<dbReference type="EMBL" id="CP064981">
    <property type="protein sequence ID" value="QQR92354.1"/>
    <property type="molecule type" value="Genomic_DNA"/>
</dbReference>
<protein>
    <submittedName>
        <fullName evidence="1">Uncharacterized protein</fullName>
    </submittedName>
</protein>
<reference evidence="1" key="1">
    <citation type="submission" date="2020-11" db="EMBL/GenBank/DDBJ databases">
        <title>Connecting structure to function with the recovery of over 1000 high-quality activated sludge metagenome-assembled genomes encoding full-length rRNA genes using long-read sequencing.</title>
        <authorList>
            <person name="Singleton C.M."/>
            <person name="Petriglieri F."/>
            <person name="Kristensen J.M."/>
            <person name="Kirkegaard R.H."/>
            <person name="Michaelsen T.Y."/>
            <person name="Andersen M.H."/>
            <person name="Karst S.M."/>
            <person name="Dueholm M.S."/>
            <person name="Nielsen P.H."/>
            <person name="Albertsen M."/>
        </authorList>
    </citation>
    <scope>NUCLEOTIDE SEQUENCE</scope>
    <source>
        <strain evidence="1">Fred_18-Q3-R57-64_BAT3C.431</strain>
    </source>
</reference>
<accession>A0A7T9DJ95</accession>
<organism evidence="1">
    <name type="scientific">Candidatus Iainarchaeum sp</name>
    <dbReference type="NCBI Taxonomy" id="3101447"/>
    <lineage>
        <taxon>Archaea</taxon>
        <taxon>Candidatus Iainarchaeota</taxon>
        <taxon>Candidatus Iainarchaeia</taxon>
        <taxon>Candidatus Iainarchaeales</taxon>
        <taxon>Candidatus Iainarchaeaceae</taxon>
        <taxon>Candidatus Iainarchaeum</taxon>
    </lineage>
</organism>
<dbReference type="Proteomes" id="UP000596004">
    <property type="component" value="Chromosome"/>
</dbReference>
<gene>
    <name evidence="1" type="ORF">IPJ89_04325</name>
</gene>